<keyword evidence="2" id="KW-1185">Reference proteome</keyword>
<protein>
    <submittedName>
        <fullName evidence="3">Uncharacterized protein</fullName>
    </submittedName>
</protein>
<sequence>MGCWAAALRAIRHRSELGAKTAECAPQPAPHRSLRKRPPAISTTTGPHPRTVDDEGGAAEISPII</sequence>
<proteinExistence type="predicted"/>
<evidence type="ECO:0000256" key="1">
    <source>
        <dbReference type="SAM" id="MobiDB-lite"/>
    </source>
</evidence>
<dbReference type="Proteomes" id="UP000095283">
    <property type="component" value="Unplaced"/>
</dbReference>
<reference evidence="3" key="1">
    <citation type="submission" date="2016-11" db="UniProtKB">
        <authorList>
            <consortium name="WormBaseParasite"/>
        </authorList>
    </citation>
    <scope>IDENTIFICATION</scope>
</reference>
<accession>A0A1I7XER6</accession>
<evidence type="ECO:0000313" key="3">
    <source>
        <dbReference type="WBParaSite" id="Hba_16209"/>
    </source>
</evidence>
<evidence type="ECO:0000313" key="2">
    <source>
        <dbReference type="Proteomes" id="UP000095283"/>
    </source>
</evidence>
<organism evidence="2 3">
    <name type="scientific">Heterorhabditis bacteriophora</name>
    <name type="common">Entomopathogenic nematode worm</name>
    <dbReference type="NCBI Taxonomy" id="37862"/>
    <lineage>
        <taxon>Eukaryota</taxon>
        <taxon>Metazoa</taxon>
        <taxon>Ecdysozoa</taxon>
        <taxon>Nematoda</taxon>
        <taxon>Chromadorea</taxon>
        <taxon>Rhabditida</taxon>
        <taxon>Rhabditina</taxon>
        <taxon>Rhabditomorpha</taxon>
        <taxon>Strongyloidea</taxon>
        <taxon>Heterorhabditidae</taxon>
        <taxon>Heterorhabditis</taxon>
    </lineage>
</organism>
<name>A0A1I7XER6_HETBA</name>
<feature type="region of interest" description="Disordered" evidence="1">
    <location>
        <begin position="19"/>
        <end position="65"/>
    </location>
</feature>
<dbReference type="WBParaSite" id="Hba_16209">
    <property type="protein sequence ID" value="Hba_16209"/>
    <property type="gene ID" value="Hba_16209"/>
</dbReference>
<dbReference type="AlphaFoldDB" id="A0A1I7XER6"/>